<dbReference type="RefSeq" id="XP_030986246.1">
    <property type="nucleotide sequence ID" value="XM_031121140.1"/>
</dbReference>
<proteinExistence type="predicted"/>
<reference evidence="2" key="1">
    <citation type="journal article" date="2019" name="Mol. Biol. Evol.">
        <title>Blast fungal genomes show frequent chromosomal changes, gene gains and losses, and effector gene turnover.</title>
        <authorList>
            <person name="Gomez Luciano L.B."/>
            <person name="Jason Tsai I."/>
            <person name="Chuma I."/>
            <person name="Tosa Y."/>
            <person name="Chen Y.H."/>
            <person name="Li J.Y."/>
            <person name="Li M.Y."/>
            <person name="Jade Lu M.Y."/>
            <person name="Nakayashiki H."/>
            <person name="Li W.H."/>
        </authorList>
    </citation>
    <scope>NUCLEOTIDE SEQUENCE</scope>
    <source>
        <strain evidence="2">NI907</strain>
    </source>
</reference>
<name>A0A6P8BGS9_PYRGI</name>
<reference evidence="2" key="3">
    <citation type="submission" date="2025-08" db="UniProtKB">
        <authorList>
            <consortium name="RefSeq"/>
        </authorList>
    </citation>
    <scope>IDENTIFICATION</scope>
    <source>
        <strain evidence="2">NI907</strain>
    </source>
</reference>
<dbReference type="KEGG" id="pgri:PgNI_01064"/>
<dbReference type="Proteomes" id="UP000515153">
    <property type="component" value="Unplaced"/>
</dbReference>
<accession>A0A6P8BGS9</accession>
<keyword evidence="1" id="KW-1185">Reference proteome</keyword>
<sequence length="70" mass="8421">MTFKVQPSRISRVRRFATYRDPNRPYLGRMRNTLSFPDFRGTARQRLEAVLRVSLVHHFPILMRQTSCFH</sequence>
<gene>
    <name evidence="2" type="ORF">PgNI_01064</name>
</gene>
<reference evidence="2" key="2">
    <citation type="submission" date="2019-10" db="EMBL/GenBank/DDBJ databases">
        <authorList>
            <consortium name="NCBI Genome Project"/>
        </authorList>
    </citation>
    <scope>NUCLEOTIDE SEQUENCE</scope>
    <source>
        <strain evidence="2">NI907</strain>
    </source>
</reference>
<dbReference type="GeneID" id="41956054"/>
<organism evidence="1 2">
    <name type="scientific">Pyricularia grisea</name>
    <name type="common">Crabgrass-specific blast fungus</name>
    <name type="synonym">Magnaporthe grisea</name>
    <dbReference type="NCBI Taxonomy" id="148305"/>
    <lineage>
        <taxon>Eukaryota</taxon>
        <taxon>Fungi</taxon>
        <taxon>Dikarya</taxon>
        <taxon>Ascomycota</taxon>
        <taxon>Pezizomycotina</taxon>
        <taxon>Sordariomycetes</taxon>
        <taxon>Sordariomycetidae</taxon>
        <taxon>Magnaporthales</taxon>
        <taxon>Pyriculariaceae</taxon>
        <taxon>Pyricularia</taxon>
    </lineage>
</organism>
<protein>
    <submittedName>
        <fullName evidence="2">Uncharacterized protein</fullName>
    </submittedName>
</protein>
<evidence type="ECO:0000313" key="1">
    <source>
        <dbReference type="Proteomes" id="UP000515153"/>
    </source>
</evidence>
<dbReference type="AlphaFoldDB" id="A0A6P8BGS9"/>
<evidence type="ECO:0000313" key="2">
    <source>
        <dbReference type="RefSeq" id="XP_030986246.1"/>
    </source>
</evidence>